<dbReference type="AlphaFoldDB" id="A0A198A0V8"/>
<feature type="domain" description="HTH tetR-type" evidence="5">
    <location>
        <begin position="9"/>
        <end position="69"/>
    </location>
</feature>
<dbReference type="OrthoDB" id="9785164at2"/>
<evidence type="ECO:0000256" key="4">
    <source>
        <dbReference type="PROSITE-ProRule" id="PRU00335"/>
    </source>
</evidence>
<keyword evidence="1" id="KW-0805">Transcription regulation</keyword>
<keyword evidence="3" id="KW-0804">Transcription</keyword>
<feature type="DNA-binding region" description="H-T-H motif" evidence="4">
    <location>
        <begin position="32"/>
        <end position="51"/>
    </location>
</feature>
<dbReference type="Proteomes" id="UP000078454">
    <property type="component" value="Unassembled WGS sequence"/>
</dbReference>
<reference evidence="6 7" key="1">
    <citation type="submission" date="2016-05" db="EMBL/GenBank/DDBJ databases">
        <title>Paenibacillus sp. 1ZS3-15 nov., isolated from the rhizosphere soil.</title>
        <authorList>
            <person name="Zhang X.X."/>
            <person name="Zhang J."/>
        </authorList>
    </citation>
    <scope>NUCLEOTIDE SEQUENCE [LARGE SCALE GENOMIC DNA]</scope>
    <source>
        <strain evidence="6 7">1ZS3-15</strain>
    </source>
</reference>
<dbReference type="InterPro" id="IPR001647">
    <property type="entry name" value="HTH_TetR"/>
</dbReference>
<evidence type="ECO:0000259" key="5">
    <source>
        <dbReference type="PROSITE" id="PS50977"/>
    </source>
</evidence>
<dbReference type="EMBL" id="LYPB01000087">
    <property type="protein sequence ID" value="OAS14815.1"/>
    <property type="molecule type" value="Genomic_DNA"/>
</dbReference>
<dbReference type="GO" id="GO:0003700">
    <property type="term" value="F:DNA-binding transcription factor activity"/>
    <property type="evidence" value="ECO:0007669"/>
    <property type="project" value="InterPro"/>
</dbReference>
<proteinExistence type="predicted"/>
<dbReference type="SUPFAM" id="SSF46689">
    <property type="entry name" value="Homeodomain-like"/>
    <property type="match status" value="1"/>
</dbReference>
<dbReference type="PRINTS" id="PR00455">
    <property type="entry name" value="HTHTETR"/>
</dbReference>
<protein>
    <submittedName>
        <fullName evidence="6">TetR family transcriptional regulator</fullName>
    </submittedName>
</protein>
<dbReference type="STRING" id="1850517.A8708_04765"/>
<evidence type="ECO:0000256" key="1">
    <source>
        <dbReference type="ARBA" id="ARBA00023015"/>
    </source>
</evidence>
<dbReference type="InterPro" id="IPR036271">
    <property type="entry name" value="Tet_transcr_reg_TetR-rel_C_sf"/>
</dbReference>
<dbReference type="Gene3D" id="1.10.10.60">
    <property type="entry name" value="Homeodomain-like"/>
    <property type="match status" value="1"/>
</dbReference>
<dbReference type="PANTHER" id="PTHR47506:SF1">
    <property type="entry name" value="HTH-TYPE TRANSCRIPTIONAL REGULATOR YJDC"/>
    <property type="match status" value="1"/>
</dbReference>
<keyword evidence="7" id="KW-1185">Reference proteome</keyword>
<dbReference type="PROSITE" id="PS50977">
    <property type="entry name" value="HTH_TETR_2"/>
    <property type="match status" value="1"/>
</dbReference>
<gene>
    <name evidence="6" type="ORF">A8708_04765</name>
</gene>
<dbReference type="Pfam" id="PF00440">
    <property type="entry name" value="TetR_N"/>
    <property type="match status" value="1"/>
</dbReference>
<comment type="caution">
    <text evidence="6">The sequence shown here is derived from an EMBL/GenBank/DDBJ whole genome shotgun (WGS) entry which is preliminary data.</text>
</comment>
<dbReference type="InterPro" id="IPR013571">
    <property type="entry name" value="Tscrpt_reg_QacR_C"/>
</dbReference>
<dbReference type="PANTHER" id="PTHR47506">
    <property type="entry name" value="TRANSCRIPTIONAL REGULATORY PROTEIN"/>
    <property type="match status" value="1"/>
</dbReference>
<evidence type="ECO:0000313" key="7">
    <source>
        <dbReference type="Proteomes" id="UP000078454"/>
    </source>
</evidence>
<dbReference type="Pfam" id="PF08360">
    <property type="entry name" value="TetR_C_5"/>
    <property type="match status" value="1"/>
</dbReference>
<dbReference type="GO" id="GO:0003677">
    <property type="term" value="F:DNA binding"/>
    <property type="evidence" value="ECO:0007669"/>
    <property type="project" value="UniProtKB-UniRule"/>
</dbReference>
<dbReference type="SUPFAM" id="SSF48498">
    <property type="entry name" value="Tetracyclin repressor-like, C-terminal domain"/>
    <property type="match status" value="1"/>
</dbReference>
<evidence type="ECO:0000256" key="2">
    <source>
        <dbReference type="ARBA" id="ARBA00023125"/>
    </source>
</evidence>
<dbReference type="GO" id="GO:0045892">
    <property type="term" value="P:negative regulation of DNA-templated transcription"/>
    <property type="evidence" value="ECO:0007669"/>
    <property type="project" value="InterPro"/>
</dbReference>
<dbReference type="InterPro" id="IPR009057">
    <property type="entry name" value="Homeodomain-like_sf"/>
</dbReference>
<keyword evidence="2 4" id="KW-0238">DNA-binding</keyword>
<evidence type="ECO:0000256" key="3">
    <source>
        <dbReference type="ARBA" id="ARBA00023163"/>
    </source>
</evidence>
<name>A0A198A0V8_9BACL</name>
<organism evidence="6 7">
    <name type="scientific">Paenibacillus oryzisoli</name>
    <dbReference type="NCBI Taxonomy" id="1850517"/>
    <lineage>
        <taxon>Bacteria</taxon>
        <taxon>Bacillati</taxon>
        <taxon>Bacillota</taxon>
        <taxon>Bacilli</taxon>
        <taxon>Bacillales</taxon>
        <taxon>Paenibacillaceae</taxon>
        <taxon>Paenibacillus</taxon>
    </lineage>
</organism>
<accession>A0A198A0V8</accession>
<evidence type="ECO:0000313" key="6">
    <source>
        <dbReference type="EMBL" id="OAS14815.1"/>
    </source>
</evidence>
<sequence>MNQKKLQREETKKKIAEAAGQLFAQKGYAATSIGDIVAATGKSKGNIYYHFGSKEGLFLHLLDEWERGWKDTWSEKLPSLITISDKLSGLAQIMVNDLNHPLTQAMNEFFSSEWDRSEVQASVTNYYTDHIAFNQEMIQSAMANGELAEDDTRMLAIILEAMMQGLYHMSPHIGTEKSLDLYRKAVTVFLQGTVKPDLLMNGG</sequence>
<dbReference type="RefSeq" id="WP_068668901.1">
    <property type="nucleotide sequence ID" value="NZ_LYPB01000087.1"/>
</dbReference>
<dbReference type="Gene3D" id="1.10.357.10">
    <property type="entry name" value="Tetracycline Repressor, domain 2"/>
    <property type="match status" value="1"/>
</dbReference>